<feature type="signal peptide" evidence="2">
    <location>
        <begin position="1"/>
        <end position="23"/>
    </location>
</feature>
<evidence type="ECO:0000313" key="3">
    <source>
        <dbReference type="EMBL" id="CAI9154362.1"/>
    </source>
</evidence>
<accession>A0ABN8Y1B9</accession>
<feature type="region of interest" description="Disordered" evidence="1">
    <location>
        <begin position="55"/>
        <end position="80"/>
    </location>
</feature>
<proteinExistence type="predicted"/>
<evidence type="ECO:0000313" key="4">
    <source>
        <dbReference type="Proteomes" id="UP001176941"/>
    </source>
</evidence>
<feature type="chain" id="PRO_5047160468" description="Secreted protein" evidence="2">
    <location>
        <begin position="24"/>
        <end position="126"/>
    </location>
</feature>
<evidence type="ECO:0008006" key="5">
    <source>
        <dbReference type="Google" id="ProtNLM"/>
    </source>
</evidence>
<dbReference type="Proteomes" id="UP001176941">
    <property type="component" value="Chromosome 11"/>
</dbReference>
<organism evidence="3 4">
    <name type="scientific">Rangifer tarandus platyrhynchus</name>
    <name type="common">Svalbard reindeer</name>
    <dbReference type="NCBI Taxonomy" id="3082113"/>
    <lineage>
        <taxon>Eukaryota</taxon>
        <taxon>Metazoa</taxon>
        <taxon>Chordata</taxon>
        <taxon>Craniata</taxon>
        <taxon>Vertebrata</taxon>
        <taxon>Euteleostomi</taxon>
        <taxon>Mammalia</taxon>
        <taxon>Eutheria</taxon>
        <taxon>Laurasiatheria</taxon>
        <taxon>Artiodactyla</taxon>
        <taxon>Ruminantia</taxon>
        <taxon>Pecora</taxon>
        <taxon>Cervidae</taxon>
        <taxon>Odocoileinae</taxon>
        <taxon>Rangifer</taxon>
    </lineage>
</organism>
<keyword evidence="4" id="KW-1185">Reference proteome</keyword>
<evidence type="ECO:0000256" key="1">
    <source>
        <dbReference type="SAM" id="MobiDB-lite"/>
    </source>
</evidence>
<protein>
    <recommendedName>
        <fullName evidence="5">Secreted protein</fullName>
    </recommendedName>
</protein>
<dbReference type="EMBL" id="OX459947">
    <property type="protein sequence ID" value="CAI9154362.1"/>
    <property type="molecule type" value="Genomic_DNA"/>
</dbReference>
<gene>
    <name evidence="3" type="ORF">MRATA1EN1_LOCUS3324</name>
</gene>
<sequence length="126" mass="13229">MWMGSILPGPWVLWLVKVQFVNTTNLLFCDCRKLSEHQALAARSQARARHARCPELRGLRPPGSNGDDAQATSLIRPPGSALTGCRVPAGCGSFGSDIGVPAPSTARPAIPSAPAAAILEQAETKS</sequence>
<reference evidence="3" key="1">
    <citation type="submission" date="2023-04" db="EMBL/GenBank/DDBJ databases">
        <authorList>
            <consortium name="ELIXIR-Norway"/>
        </authorList>
    </citation>
    <scope>NUCLEOTIDE SEQUENCE [LARGE SCALE GENOMIC DNA]</scope>
</reference>
<keyword evidence="2" id="KW-0732">Signal</keyword>
<evidence type="ECO:0000256" key="2">
    <source>
        <dbReference type="SAM" id="SignalP"/>
    </source>
</evidence>
<name>A0ABN8Y1B9_RANTA</name>